<dbReference type="PROSITE" id="PS51006">
    <property type="entry name" value="PABS_2"/>
    <property type="match status" value="1"/>
</dbReference>
<keyword evidence="5" id="KW-0472">Membrane</keyword>
<feature type="binding site" evidence="5">
    <location>
        <position position="294"/>
    </location>
    <ligand>
        <name>spermidine</name>
        <dbReference type="ChEBI" id="CHEBI:57834"/>
    </ligand>
</feature>
<evidence type="ECO:0000256" key="4">
    <source>
        <dbReference type="ARBA" id="ARBA00023115"/>
    </source>
</evidence>
<accession>A0A5C5WTL0</accession>
<keyword evidence="2 5" id="KW-0808">Transferase</keyword>
<dbReference type="RefSeq" id="WP_146513702.1">
    <property type="nucleotide sequence ID" value="NZ_SJPI01000001.1"/>
</dbReference>
<evidence type="ECO:0000313" key="8">
    <source>
        <dbReference type="EMBL" id="TWT53485.1"/>
    </source>
</evidence>
<keyword evidence="5" id="KW-1133">Transmembrane helix</keyword>
<evidence type="ECO:0000259" key="7">
    <source>
        <dbReference type="PROSITE" id="PS51006"/>
    </source>
</evidence>
<comment type="subcellular location">
    <subcellularLocation>
        <location evidence="5">Cell membrane</location>
        <topology evidence="5">Multi-pass membrane protein</topology>
    </subcellularLocation>
</comment>
<comment type="caution">
    <text evidence="5">Lacks conserved residue(s) required for the propagation of feature annotation.</text>
</comment>
<dbReference type="SUPFAM" id="SSF53335">
    <property type="entry name" value="S-adenosyl-L-methionine-dependent methyltransferases"/>
    <property type="match status" value="1"/>
</dbReference>
<dbReference type="EMBL" id="SJPI01000001">
    <property type="protein sequence ID" value="TWT53485.1"/>
    <property type="molecule type" value="Genomic_DNA"/>
</dbReference>
<dbReference type="FunFam" id="3.40.50.150:FF:000088">
    <property type="entry name" value="Polyamine aminopropyltransferase"/>
    <property type="match status" value="1"/>
</dbReference>
<feature type="transmembrane region" description="Helical" evidence="5">
    <location>
        <begin position="101"/>
        <end position="122"/>
    </location>
</feature>
<feature type="transmembrane region" description="Helical" evidence="5">
    <location>
        <begin position="143"/>
        <end position="162"/>
    </location>
</feature>
<dbReference type="EC" id="2.5.1.16" evidence="5"/>
<dbReference type="NCBIfam" id="NF037959">
    <property type="entry name" value="MFS_SpdSyn"/>
    <property type="match status" value="1"/>
</dbReference>
<dbReference type="GO" id="GO:0008295">
    <property type="term" value="P:spermidine biosynthetic process"/>
    <property type="evidence" value="ECO:0007669"/>
    <property type="project" value="UniProtKB-UniRule"/>
</dbReference>
<gene>
    <name evidence="8" type="primary">speE_3</name>
    <name evidence="5" type="synonym">speE</name>
    <name evidence="8" type="ORF">Pla22_11140</name>
</gene>
<feature type="binding site" evidence="5">
    <location>
        <position position="270"/>
    </location>
    <ligand>
        <name>spermidine</name>
        <dbReference type="ChEBI" id="CHEBI:57834"/>
    </ligand>
</feature>
<dbReference type="HAMAP" id="MF_00198">
    <property type="entry name" value="Spermidine_synth"/>
    <property type="match status" value="1"/>
</dbReference>
<dbReference type="NCBIfam" id="NF002956">
    <property type="entry name" value="PRK03612.1"/>
    <property type="match status" value="1"/>
</dbReference>
<feature type="binding site" evidence="5">
    <location>
        <position position="240"/>
    </location>
    <ligand>
        <name>S-methyl-5'-thioadenosine</name>
        <dbReference type="ChEBI" id="CHEBI:17509"/>
    </ligand>
</feature>
<dbReference type="InterPro" id="IPR001045">
    <property type="entry name" value="Spermi_synthase"/>
</dbReference>
<keyword evidence="3 5" id="KW-0745">Spermidine biosynthesis</keyword>
<dbReference type="GO" id="GO:0010487">
    <property type="term" value="F:thermospermine synthase activity"/>
    <property type="evidence" value="ECO:0007669"/>
    <property type="project" value="UniProtKB-ARBA"/>
</dbReference>
<dbReference type="InterPro" id="IPR030373">
    <property type="entry name" value="PABS_CS"/>
</dbReference>
<dbReference type="PANTHER" id="PTHR43317">
    <property type="entry name" value="THERMOSPERMINE SYNTHASE ACAULIS5"/>
    <property type="match status" value="1"/>
</dbReference>
<keyword evidence="9" id="KW-1185">Reference proteome</keyword>
<protein>
    <recommendedName>
        <fullName evidence="5">Polyamine aminopropyltransferase</fullName>
    </recommendedName>
    <alternativeName>
        <fullName evidence="5">Putrescine aminopropyltransferase</fullName>
        <shortName evidence="5">PAPT</shortName>
    </alternativeName>
    <alternativeName>
        <fullName evidence="5">Spermidine synthase</fullName>
        <shortName evidence="5">SPDS</shortName>
        <shortName evidence="5">SPDSY</shortName>
        <ecNumber evidence="5">2.5.1.16</ecNumber>
    </alternativeName>
</protein>
<feature type="binding site" evidence="5">
    <location>
        <position position="314"/>
    </location>
    <ligand>
        <name>S-methyl-5'-thioadenosine</name>
        <dbReference type="ChEBI" id="CHEBI:17509"/>
    </ligand>
</feature>
<feature type="transmembrane region" description="Helical" evidence="5">
    <location>
        <begin position="168"/>
        <end position="189"/>
    </location>
</feature>
<dbReference type="GO" id="GO:0005886">
    <property type="term" value="C:plasma membrane"/>
    <property type="evidence" value="ECO:0007669"/>
    <property type="project" value="UniProtKB-SubCell"/>
</dbReference>
<dbReference type="AlphaFoldDB" id="A0A5C5WTL0"/>
<evidence type="ECO:0000256" key="5">
    <source>
        <dbReference type="HAMAP-Rule" id="MF_00198"/>
    </source>
</evidence>
<feature type="transmembrane region" description="Helical" evidence="5">
    <location>
        <begin position="41"/>
        <end position="59"/>
    </location>
</feature>
<keyword evidence="5" id="KW-0812">Transmembrane</keyword>
<feature type="binding site" evidence="5">
    <location>
        <begin position="348"/>
        <end position="349"/>
    </location>
    <ligand>
        <name>S-methyl-5'-thioadenosine</name>
        <dbReference type="ChEBI" id="CHEBI:17509"/>
    </ligand>
</feature>
<comment type="pathway">
    <text evidence="5">Amine and polyamine biosynthesis; spermidine biosynthesis; spermidine from putrescine: step 1/1.</text>
</comment>
<dbReference type="CDD" id="cd02440">
    <property type="entry name" value="AdoMet_MTases"/>
    <property type="match status" value="1"/>
</dbReference>
<feature type="active site" description="Proton acceptor" evidence="5 6">
    <location>
        <position position="366"/>
    </location>
</feature>
<dbReference type="Pfam" id="PF01564">
    <property type="entry name" value="Spermine_synth"/>
    <property type="match status" value="1"/>
</dbReference>
<sequence length="506" mass="56553">MNRAPLFLLYLNVLAIATCGLIYELLAGTLASYLLGDSVTQFSLVIGVYLSALGVGAWLSQYVEEKLARTFIEVELALALVGGASAPLLFVAFAWIDWFRILLFGIVFVIGVLVGLELPLLMRILKEHLDFNDLVSRVLTFDYIGALLASLMFPILLVPYLGLVRTSLVFGILNALVGLWGTYLLRPILSPRGLGAMRGRAVLAIGILVIGIIKSDAITTWSEENMLSGSIVYAEQTPFQRIVVTKNSRGFQLHLNGHLQFNSVDEYRYHESLVHPPMSSIPNPEIVLVLGGGDGLAVREILKYETVKAVTLVDIDPAITNLANRLPPMKELNHHAYDDNRVTVVNRDAFMWISECRQQFDAVIIDFPDPNGFAIGKLYTSRFFRMLSDRMKDDAVLSIQCTSPLVAPKSYWCVLQTMESVGFTVLPYRVSVPTFGVWGFGLARARNQPLDRPVLSDIDELRFLNKEVMSDLFDLPADMSRVETEVNQLNNQVLVRYYESEWNVQP</sequence>
<evidence type="ECO:0000256" key="1">
    <source>
        <dbReference type="ARBA" id="ARBA00007867"/>
    </source>
</evidence>
<comment type="subunit">
    <text evidence="5">Homodimer or homotetramer.</text>
</comment>
<keyword evidence="5" id="KW-1003">Cell membrane</keyword>
<feature type="transmembrane region" description="Helical" evidence="5">
    <location>
        <begin position="7"/>
        <end position="35"/>
    </location>
</feature>
<dbReference type="Proteomes" id="UP000316598">
    <property type="component" value="Unassembled WGS sequence"/>
</dbReference>
<proteinExistence type="inferred from homology"/>
<keyword evidence="4 5" id="KW-0620">Polyamine biosynthesis</keyword>
<dbReference type="UniPathway" id="UPA00248">
    <property type="reaction ID" value="UER00314"/>
</dbReference>
<evidence type="ECO:0000256" key="6">
    <source>
        <dbReference type="PROSITE-ProRule" id="PRU00354"/>
    </source>
</evidence>
<evidence type="ECO:0000256" key="2">
    <source>
        <dbReference type="ARBA" id="ARBA00022679"/>
    </source>
</evidence>
<evidence type="ECO:0000313" key="9">
    <source>
        <dbReference type="Proteomes" id="UP000316598"/>
    </source>
</evidence>
<comment type="function">
    <text evidence="5">Catalyzes the irreversible transfer of a propylamine group from the amino donor S-adenosylmethioninamine (decarboxy-AdoMet) to putrescine (1,4-diaminobutane) to yield spermidine.</text>
</comment>
<feature type="domain" description="PABS" evidence="7">
    <location>
        <begin position="210"/>
        <end position="445"/>
    </location>
</feature>
<dbReference type="PANTHER" id="PTHR43317:SF1">
    <property type="entry name" value="THERMOSPERMINE SYNTHASE ACAULIS5"/>
    <property type="match status" value="1"/>
</dbReference>
<dbReference type="OrthoDB" id="9793120at2"/>
<comment type="similarity">
    <text evidence="1 5">Belongs to the spermidine/spermine synthase family.</text>
</comment>
<name>A0A5C5WTL0_9BACT</name>
<organism evidence="8 9">
    <name type="scientific">Rubripirellula amarantea</name>
    <dbReference type="NCBI Taxonomy" id="2527999"/>
    <lineage>
        <taxon>Bacteria</taxon>
        <taxon>Pseudomonadati</taxon>
        <taxon>Planctomycetota</taxon>
        <taxon>Planctomycetia</taxon>
        <taxon>Pirellulales</taxon>
        <taxon>Pirellulaceae</taxon>
        <taxon>Rubripirellula</taxon>
    </lineage>
</organism>
<dbReference type="InterPro" id="IPR029063">
    <property type="entry name" value="SAM-dependent_MTases_sf"/>
</dbReference>
<evidence type="ECO:0000256" key="3">
    <source>
        <dbReference type="ARBA" id="ARBA00023066"/>
    </source>
</evidence>
<comment type="catalytic activity">
    <reaction evidence="5">
        <text>S-adenosyl 3-(methylsulfanyl)propylamine + putrescine = S-methyl-5'-thioadenosine + spermidine + H(+)</text>
        <dbReference type="Rhea" id="RHEA:12721"/>
        <dbReference type="ChEBI" id="CHEBI:15378"/>
        <dbReference type="ChEBI" id="CHEBI:17509"/>
        <dbReference type="ChEBI" id="CHEBI:57443"/>
        <dbReference type="ChEBI" id="CHEBI:57834"/>
        <dbReference type="ChEBI" id="CHEBI:326268"/>
        <dbReference type="EC" id="2.5.1.16"/>
    </reaction>
</comment>
<dbReference type="PROSITE" id="PS01330">
    <property type="entry name" value="PABS_1"/>
    <property type="match status" value="1"/>
</dbReference>
<dbReference type="InterPro" id="IPR030374">
    <property type="entry name" value="PABS"/>
</dbReference>
<reference evidence="8 9" key="1">
    <citation type="submission" date="2019-02" db="EMBL/GenBank/DDBJ databases">
        <title>Deep-cultivation of Planctomycetes and their phenomic and genomic characterization uncovers novel biology.</title>
        <authorList>
            <person name="Wiegand S."/>
            <person name="Jogler M."/>
            <person name="Boedeker C."/>
            <person name="Pinto D."/>
            <person name="Vollmers J."/>
            <person name="Rivas-Marin E."/>
            <person name="Kohn T."/>
            <person name="Peeters S.H."/>
            <person name="Heuer A."/>
            <person name="Rast P."/>
            <person name="Oberbeckmann S."/>
            <person name="Bunk B."/>
            <person name="Jeske O."/>
            <person name="Meyerdierks A."/>
            <person name="Storesund J.E."/>
            <person name="Kallscheuer N."/>
            <person name="Luecker S."/>
            <person name="Lage O.M."/>
            <person name="Pohl T."/>
            <person name="Merkel B.J."/>
            <person name="Hornburger P."/>
            <person name="Mueller R.-W."/>
            <person name="Bruemmer F."/>
            <person name="Labrenz M."/>
            <person name="Spormann A.M."/>
            <person name="Op Den Camp H."/>
            <person name="Overmann J."/>
            <person name="Amann R."/>
            <person name="Jetten M.S.M."/>
            <person name="Mascher T."/>
            <person name="Medema M.H."/>
            <person name="Devos D.P."/>
            <person name="Kaster A.-K."/>
            <person name="Ovreas L."/>
            <person name="Rohde M."/>
            <person name="Galperin M.Y."/>
            <person name="Jogler C."/>
        </authorList>
    </citation>
    <scope>NUCLEOTIDE SEQUENCE [LARGE SCALE GENOMIC DNA]</scope>
    <source>
        <strain evidence="8 9">Pla22</strain>
    </source>
</reference>
<feature type="transmembrane region" description="Helical" evidence="5">
    <location>
        <begin position="71"/>
        <end position="95"/>
    </location>
</feature>
<dbReference type="GO" id="GO:0004766">
    <property type="term" value="F:spermidine synthase activity"/>
    <property type="evidence" value="ECO:0007669"/>
    <property type="project" value="UniProtKB-UniRule"/>
</dbReference>
<dbReference type="Gene3D" id="3.40.50.150">
    <property type="entry name" value="Vaccinia Virus protein VP39"/>
    <property type="match status" value="1"/>
</dbReference>
<feature type="transmembrane region" description="Helical" evidence="5">
    <location>
        <begin position="201"/>
        <end position="221"/>
    </location>
</feature>
<comment type="caution">
    <text evidence="8">The sequence shown here is derived from an EMBL/GenBank/DDBJ whole genome shotgun (WGS) entry which is preliminary data.</text>
</comment>